<dbReference type="InterPro" id="IPR001633">
    <property type="entry name" value="EAL_dom"/>
</dbReference>
<dbReference type="AlphaFoldDB" id="I3IHJ4"/>
<dbReference type="PROSITE" id="PS50883">
    <property type="entry name" value="EAL"/>
    <property type="match status" value="1"/>
</dbReference>
<feature type="domain" description="EAL" evidence="1">
    <location>
        <begin position="18"/>
        <end position="259"/>
    </location>
</feature>
<sequence>MISEITLISGIDPKSKIMNRFEEEFKKILNNKLISTKFQPIVCLTTGDIVGYEALSRGPETSIFENPLYLFDVAEKLKLLENLDMLCREKAIFHANKLSLNTKVTKLFINIDAACLTYTNHNKGETKSLIEKFGFKIDNIVLEITERTLIRDSNLFYQTLAYYQMQGFSIAIDDLGSGNTGLKHISEANPQIVKIDKSLVENINKSFKKQAVFKMIVDMCHKVFHSTVVAEGIETVDELITVKELGVDWGQGYIFSKPF</sequence>
<dbReference type="PANTHER" id="PTHR33121:SF76">
    <property type="entry name" value="SIGNALING PROTEIN"/>
    <property type="match status" value="1"/>
</dbReference>
<dbReference type="GO" id="GO:0071111">
    <property type="term" value="F:cyclic-guanylate-specific phosphodiesterase activity"/>
    <property type="evidence" value="ECO:0007669"/>
    <property type="project" value="InterPro"/>
</dbReference>
<dbReference type="EMBL" id="BAFH01000002">
    <property type="protein sequence ID" value="GAB61189.1"/>
    <property type="molecule type" value="Genomic_DNA"/>
</dbReference>
<dbReference type="CDD" id="cd01948">
    <property type="entry name" value="EAL"/>
    <property type="match status" value="1"/>
</dbReference>
<reference evidence="2 3" key="1">
    <citation type="journal article" date="2012" name="FEBS Lett.">
        <title>Anammox organism KSU-1 expresses a NirK-type copper-containing nitrite reductase instead of a NirS-type with cytochrome cd1.</title>
        <authorList>
            <person name="Hira D."/>
            <person name="Toh H."/>
            <person name="Migita C.T."/>
            <person name="Okubo H."/>
            <person name="Nishiyama T."/>
            <person name="Hattori M."/>
            <person name="Furukawa K."/>
            <person name="Fujii T."/>
        </authorList>
    </citation>
    <scope>NUCLEOTIDE SEQUENCE [LARGE SCALE GENOMIC DNA]</scope>
</reference>
<protein>
    <submittedName>
        <fullName evidence="2">Diguanylate cyclase/phosphodiesterase</fullName>
    </submittedName>
</protein>
<dbReference type="SUPFAM" id="SSF141868">
    <property type="entry name" value="EAL domain-like"/>
    <property type="match status" value="1"/>
</dbReference>
<dbReference type="Proteomes" id="UP000002985">
    <property type="component" value="Unassembled WGS sequence"/>
</dbReference>
<name>I3IHJ4_9BACT</name>
<keyword evidence="3" id="KW-1185">Reference proteome</keyword>
<proteinExistence type="predicted"/>
<evidence type="ECO:0000259" key="1">
    <source>
        <dbReference type="PROSITE" id="PS50883"/>
    </source>
</evidence>
<organism evidence="2 3">
    <name type="scientific">Candidatus Jettenia caeni</name>
    <dbReference type="NCBI Taxonomy" id="247490"/>
    <lineage>
        <taxon>Bacteria</taxon>
        <taxon>Pseudomonadati</taxon>
        <taxon>Planctomycetota</taxon>
        <taxon>Candidatus Brocadiia</taxon>
        <taxon>Candidatus Brocadiales</taxon>
        <taxon>Candidatus Brocadiaceae</taxon>
        <taxon>Candidatus Jettenia</taxon>
    </lineage>
</organism>
<dbReference type="InterPro" id="IPR050706">
    <property type="entry name" value="Cyclic-di-GMP_PDE-like"/>
</dbReference>
<gene>
    <name evidence="2" type="ORF">KSU1_B0332</name>
</gene>
<comment type="caution">
    <text evidence="2">The sequence shown here is derived from an EMBL/GenBank/DDBJ whole genome shotgun (WGS) entry which is preliminary data.</text>
</comment>
<dbReference type="Pfam" id="PF00563">
    <property type="entry name" value="EAL"/>
    <property type="match status" value="1"/>
</dbReference>
<evidence type="ECO:0000313" key="2">
    <source>
        <dbReference type="EMBL" id="GAB61189.1"/>
    </source>
</evidence>
<dbReference type="eggNOG" id="COG2200">
    <property type="taxonomic scope" value="Bacteria"/>
</dbReference>
<dbReference type="STRING" id="247490.KSU1_B0332"/>
<dbReference type="PANTHER" id="PTHR33121">
    <property type="entry name" value="CYCLIC DI-GMP PHOSPHODIESTERASE PDEF"/>
    <property type="match status" value="1"/>
</dbReference>
<evidence type="ECO:0000313" key="3">
    <source>
        <dbReference type="Proteomes" id="UP000002985"/>
    </source>
</evidence>
<dbReference type="InterPro" id="IPR035919">
    <property type="entry name" value="EAL_sf"/>
</dbReference>
<dbReference type="Gene3D" id="3.20.20.450">
    <property type="entry name" value="EAL domain"/>
    <property type="match status" value="1"/>
</dbReference>
<dbReference type="SMART" id="SM00052">
    <property type="entry name" value="EAL"/>
    <property type="match status" value="1"/>
</dbReference>
<accession>I3IHJ4</accession>